<comment type="caution">
    <text evidence="1">The sequence shown here is derived from an EMBL/GenBank/DDBJ whole genome shotgun (WGS) entry which is preliminary data.</text>
</comment>
<dbReference type="RefSeq" id="WP_027293183.1">
    <property type="nucleotide sequence ID" value="NZ_QGQD01000059.1"/>
</dbReference>
<name>A0A4U8Q5U6_9FIRM</name>
<gene>
    <name evidence="1" type="ORF">DSM106044_03035</name>
</gene>
<accession>A0A4U8Q5U6</accession>
<protein>
    <submittedName>
        <fullName evidence="1">Uncharacterized protein</fullName>
    </submittedName>
</protein>
<sequence length="79" mass="9337">MKRIKSACLEQTIHFILKDGIGSAKAKKEVQQEYEKYKVQLDHNRTKYKIIEEHSQPDGSIIIKVKKQYNNHNVGEYFE</sequence>
<proteinExistence type="predicted"/>
<evidence type="ECO:0000313" key="1">
    <source>
        <dbReference type="EMBL" id="TLD00127.1"/>
    </source>
</evidence>
<evidence type="ECO:0000313" key="2">
    <source>
        <dbReference type="Proteomes" id="UP000306509"/>
    </source>
</evidence>
<dbReference type="AlphaFoldDB" id="A0A4U8Q5U6"/>
<organism evidence="1 2">
    <name type="scientific">Robinsoniella peoriensis</name>
    <dbReference type="NCBI Taxonomy" id="180332"/>
    <lineage>
        <taxon>Bacteria</taxon>
        <taxon>Bacillati</taxon>
        <taxon>Bacillota</taxon>
        <taxon>Clostridia</taxon>
        <taxon>Lachnospirales</taxon>
        <taxon>Lachnospiraceae</taxon>
        <taxon>Robinsoniella</taxon>
    </lineage>
</organism>
<keyword evidence="2" id="KW-1185">Reference proteome</keyword>
<reference evidence="1 2" key="1">
    <citation type="journal article" date="2019" name="Anaerobe">
        <title>Detection of Robinsoniella peoriensis in multiple bone samples of a trauma patient.</title>
        <authorList>
            <person name="Schrottner P."/>
            <person name="Hartwich K."/>
            <person name="Bunk B."/>
            <person name="Schober I."/>
            <person name="Helbig S."/>
            <person name="Rudolph W.W."/>
            <person name="Gunzer F."/>
        </authorList>
    </citation>
    <scope>NUCLEOTIDE SEQUENCE [LARGE SCALE GENOMIC DNA]</scope>
    <source>
        <strain evidence="1 2">DSM 106044</strain>
    </source>
</reference>
<dbReference type="Proteomes" id="UP000306509">
    <property type="component" value="Unassembled WGS sequence"/>
</dbReference>
<dbReference type="EMBL" id="QGQD01000059">
    <property type="protein sequence ID" value="TLD00127.1"/>
    <property type="molecule type" value="Genomic_DNA"/>
</dbReference>